<dbReference type="EMBL" id="CH473958">
    <property type="protein sequence ID" value="EDM09503.1"/>
    <property type="molecule type" value="Genomic_DNA"/>
</dbReference>
<gene>
    <name evidence="1" type="ORF">rCG_46235</name>
</gene>
<organism evidence="1 2">
    <name type="scientific">Rattus norvegicus</name>
    <name type="common">Rat</name>
    <dbReference type="NCBI Taxonomy" id="10116"/>
    <lineage>
        <taxon>Eukaryota</taxon>
        <taxon>Metazoa</taxon>
        <taxon>Chordata</taxon>
        <taxon>Craniata</taxon>
        <taxon>Vertebrata</taxon>
        <taxon>Euteleostomi</taxon>
        <taxon>Mammalia</taxon>
        <taxon>Eutheria</taxon>
        <taxon>Euarchontoglires</taxon>
        <taxon>Glires</taxon>
        <taxon>Rodentia</taxon>
        <taxon>Myomorpha</taxon>
        <taxon>Muroidea</taxon>
        <taxon>Muridae</taxon>
        <taxon>Murinae</taxon>
        <taxon>Rattus</taxon>
    </lineage>
</organism>
<accession>A6ICZ4</accession>
<evidence type="ECO:0000313" key="2">
    <source>
        <dbReference type="Proteomes" id="UP000234681"/>
    </source>
</evidence>
<dbReference type="AlphaFoldDB" id="A6ICZ4"/>
<protein>
    <submittedName>
        <fullName evidence="1">RCG46235</fullName>
    </submittedName>
</protein>
<proteinExistence type="predicted"/>
<evidence type="ECO:0000313" key="1">
    <source>
        <dbReference type="EMBL" id="EDM09503.1"/>
    </source>
</evidence>
<sequence length="71" mass="8324">MVNAQLSQARAQREAYLLVNFFIGEAETQAVIWGSIDQGEAEWRQEQPKHKRKPTHLWENQYFSVSKLGYD</sequence>
<dbReference type="Proteomes" id="UP000234681">
    <property type="component" value="Chromosome 13"/>
</dbReference>
<reference evidence="1 2" key="1">
    <citation type="submission" date="2005-09" db="EMBL/GenBank/DDBJ databases">
        <authorList>
            <person name="Mural R.J."/>
            <person name="Li P.W."/>
            <person name="Adams M.D."/>
            <person name="Amanatides P.G."/>
            <person name="Baden-Tillson H."/>
            <person name="Barnstead M."/>
            <person name="Chin S.H."/>
            <person name="Dew I."/>
            <person name="Evans C.A."/>
            <person name="Ferriera S."/>
            <person name="Flanigan M."/>
            <person name="Fosler C."/>
            <person name="Glodek A."/>
            <person name="Gu Z."/>
            <person name="Holt R.A."/>
            <person name="Jennings D."/>
            <person name="Kraft C.L."/>
            <person name="Lu F."/>
            <person name="Nguyen T."/>
            <person name="Nusskern D.R."/>
            <person name="Pfannkoch C.M."/>
            <person name="Sitter C."/>
            <person name="Sutton G.G."/>
            <person name="Venter J.C."/>
            <person name="Wang Z."/>
            <person name="Woodage T."/>
            <person name="Zheng X.H."/>
            <person name="Zhong F."/>
        </authorList>
    </citation>
    <scope>NUCLEOTIDE SEQUENCE [LARGE SCALE GENOMIC DNA]</scope>
    <source>
        <strain>BN</strain>
        <strain evidence="2">Sprague-Dawley</strain>
    </source>
</reference>
<name>A6ICZ4_RAT</name>